<feature type="signal peptide" evidence="1">
    <location>
        <begin position="1"/>
        <end position="23"/>
    </location>
</feature>
<reference evidence="2 3" key="1">
    <citation type="submission" date="2019-12" db="EMBL/GenBank/DDBJ databases">
        <title>Nitratireductor arenosus sp. nov., Isolated from sea sand, Jeju island, South Korea.</title>
        <authorList>
            <person name="Kim W."/>
        </authorList>
    </citation>
    <scope>NUCLEOTIDE SEQUENCE [LARGE SCALE GENOMIC DNA]</scope>
    <source>
        <strain evidence="2 3">CAU 1489</strain>
    </source>
</reference>
<organism evidence="2 3">
    <name type="scientific">Nitratireductor arenosus</name>
    <dbReference type="NCBI Taxonomy" id="2682096"/>
    <lineage>
        <taxon>Bacteria</taxon>
        <taxon>Pseudomonadati</taxon>
        <taxon>Pseudomonadota</taxon>
        <taxon>Alphaproteobacteria</taxon>
        <taxon>Hyphomicrobiales</taxon>
        <taxon>Phyllobacteriaceae</taxon>
        <taxon>Nitratireductor</taxon>
    </lineage>
</organism>
<evidence type="ECO:0000313" key="3">
    <source>
        <dbReference type="Proteomes" id="UP000463224"/>
    </source>
</evidence>
<dbReference type="SUPFAM" id="SSF48695">
    <property type="entry name" value="Multiheme cytochromes"/>
    <property type="match status" value="1"/>
</dbReference>
<comment type="caution">
    <text evidence="2">The sequence shown here is derived from an EMBL/GenBank/DDBJ whole genome shotgun (WGS) entry which is preliminary data.</text>
</comment>
<keyword evidence="3" id="KW-1185">Reference proteome</keyword>
<sequence>MTVLARLLTAAVITMLAASPVHAQDAPAVDDDAIAVDREKGLPEWDKIVAVLSHPRCANCHVEDAYPRWSGAHYGTTRIHAFNISRGEDGSGFGNAALRCTSCHFSSNSSKLHGPPGAPLWHLAPAEMAWWQKSSAEICAQIKDPERNGGRTLDEVATHVRDDPLVGWGWVPGPGREPAPGSADETFRAIERWAAAGAPCPAD</sequence>
<evidence type="ECO:0008006" key="4">
    <source>
        <dbReference type="Google" id="ProtNLM"/>
    </source>
</evidence>
<evidence type="ECO:0000313" key="2">
    <source>
        <dbReference type="EMBL" id="MVA96435.1"/>
    </source>
</evidence>
<proteinExistence type="predicted"/>
<keyword evidence="1" id="KW-0732">Signal</keyword>
<dbReference type="EMBL" id="WPHG01000001">
    <property type="protein sequence ID" value="MVA96435.1"/>
    <property type="molecule type" value="Genomic_DNA"/>
</dbReference>
<dbReference type="AlphaFoldDB" id="A0A844QB21"/>
<protein>
    <recommendedName>
        <fullName evidence="4">Cytochrome c domain-containing protein</fullName>
    </recommendedName>
</protein>
<dbReference type="InterPro" id="IPR036280">
    <property type="entry name" value="Multihaem_cyt_sf"/>
</dbReference>
<name>A0A844QB21_9HYPH</name>
<evidence type="ECO:0000256" key="1">
    <source>
        <dbReference type="SAM" id="SignalP"/>
    </source>
</evidence>
<dbReference type="RefSeq" id="WP_156711375.1">
    <property type="nucleotide sequence ID" value="NZ_WPHG01000001.1"/>
</dbReference>
<dbReference type="Proteomes" id="UP000463224">
    <property type="component" value="Unassembled WGS sequence"/>
</dbReference>
<feature type="chain" id="PRO_5032649419" description="Cytochrome c domain-containing protein" evidence="1">
    <location>
        <begin position="24"/>
        <end position="203"/>
    </location>
</feature>
<accession>A0A844QB21</accession>
<gene>
    <name evidence="2" type="ORF">GN330_04140</name>
</gene>